<protein>
    <recommendedName>
        <fullName evidence="4">PASTA domain-containing protein</fullName>
    </recommendedName>
</protein>
<sequence length="263" mass="27909">MRTLPALLCLAALAFTAGCTSDDEPERPDEPTTVTLTGEERDAFVAEVEDLGFTCRDAVPETDRHVACTRPGAYPEAADDTVRLSSTPDGATVTRLAYCGPEERVVTAVSDAFLGEVGSPDLLTEIPTLDGVRLQPCAPGTSTGIALGQGMPYLRQLEVDLLNRGLTRAGWTCLEELTVDCRPPGRDGTVVRGDQVEVVVTAPTPKALAAATRVLALSPVVSEAAEGCAPDSVCDHLVVDGFDMFFEATGDTSQLRIQVRRDF</sequence>
<evidence type="ECO:0000313" key="2">
    <source>
        <dbReference type="EMBL" id="SDN93110.1"/>
    </source>
</evidence>
<dbReference type="EMBL" id="FNIC01000005">
    <property type="protein sequence ID" value="SDN93110.1"/>
    <property type="molecule type" value="Genomic_DNA"/>
</dbReference>
<keyword evidence="1" id="KW-0732">Signal</keyword>
<reference evidence="2 3" key="1">
    <citation type="submission" date="2016-10" db="EMBL/GenBank/DDBJ databases">
        <authorList>
            <person name="de Groot N.N."/>
        </authorList>
    </citation>
    <scope>NUCLEOTIDE SEQUENCE [LARGE SCALE GENOMIC DNA]</scope>
    <source>
        <strain evidence="2 3">CGMCC 1.11147</strain>
    </source>
</reference>
<dbReference type="OrthoDB" id="9970276at2"/>
<feature type="signal peptide" evidence="1">
    <location>
        <begin position="1"/>
        <end position="21"/>
    </location>
</feature>
<feature type="chain" id="PRO_5038511691" description="PASTA domain-containing protein" evidence="1">
    <location>
        <begin position="22"/>
        <end position="263"/>
    </location>
</feature>
<gene>
    <name evidence="2" type="ORF">SAMN05192576_3014</name>
</gene>
<proteinExistence type="predicted"/>
<evidence type="ECO:0000313" key="3">
    <source>
        <dbReference type="Proteomes" id="UP000199004"/>
    </source>
</evidence>
<dbReference type="Proteomes" id="UP000199004">
    <property type="component" value="Unassembled WGS sequence"/>
</dbReference>
<dbReference type="PROSITE" id="PS51257">
    <property type="entry name" value="PROKAR_LIPOPROTEIN"/>
    <property type="match status" value="1"/>
</dbReference>
<keyword evidence="3" id="KW-1185">Reference proteome</keyword>
<evidence type="ECO:0008006" key="4">
    <source>
        <dbReference type="Google" id="ProtNLM"/>
    </source>
</evidence>
<name>A0A1H0FEQ1_9ACTN</name>
<dbReference type="AlphaFoldDB" id="A0A1H0FEQ1"/>
<dbReference type="RefSeq" id="WP_091025634.1">
    <property type="nucleotide sequence ID" value="NZ_BKAE01000018.1"/>
</dbReference>
<organism evidence="2 3">
    <name type="scientific">Nocardioides szechwanensis</name>
    <dbReference type="NCBI Taxonomy" id="1005944"/>
    <lineage>
        <taxon>Bacteria</taxon>
        <taxon>Bacillati</taxon>
        <taxon>Actinomycetota</taxon>
        <taxon>Actinomycetes</taxon>
        <taxon>Propionibacteriales</taxon>
        <taxon>Nocardioidaceae</taxon>
        <taxon>Nocardioides</taxon>
    </lineage>
</organism>
<accession>A0A1H0FEQ1</accession>
<evidence type="ECO:0000256" key="1">
    <source>
        <dbReference type="SAM" id="SignalP"/>
    </source>
</evidence>